<evidence type="ECO:0000256" key="6">
    <source>
        <dbReference type="ARBA" id="ARBA00023034"/>
    </source>
</evidence>
<evidence type="ECO:0000256" key="8">
    <source>
        <dbReference type="ARBA" id="ARBA00046280"/>
    </source>
</evidence>
<evidence type="ECO:0000256" key="7">
    <source>
        <dbReference type="ARBA" id="ARBA00023136"/>
    </source>
</evidence>
<evidence type="ECO:0000256" key="3">
    <source>
        <dbReference type="ARBA" id="ARBA00022692"/>
    </source>
</evidence>
<dbReference type="Gene3D" id="1.20.5.110">
    <property type="match status" value="1"/>
</dbReference>
<name>A0A061AF22_RHOTO</name>
<evidence type="ECO:0000256" key="10">
    <source>
        <dbReference type="SAM" id="Phobius"/>
    </source>
</evidence>
<keyword evidence="6" id="KW-0333">Golgi apparatus</keyword>
<keyword evidence="4" id="KW-0653">Protein transport</keyword>
<dbReference type="PROSITE" id="PS50192">
    <property type="entry name" value="T_SNARE"/>
    <property type="match status" value="1"/>
</dbReference>
<feature type="transmembrane region" description="Helical" evidence="10">
    <location>
        <begin position="87"/>
        <end position="105"/>
    </location>
</feature>
<evidence type="ECO:0000259" key="11">
    <source>
        <dbReference type="PROSITE" id="PS50192"/>
    </source>
</evidence>
<dbReference type="GO" id="GO:0000139">
    <property type="term" value="C:Golgi membrane"/>
    <property type="evidence" value="ECO:0007669"/>
    <property type="project" value="UniProtKB-SubCell"/>
</dbReference>
<feature type="domain" description="T-SNARE coiled-coil homology" evidence="11">
    <location>
        <begin position="15"/>
        <end position="77"/>
    </location>
</feature>
<evidence type="ECO:0000313" key="12">
    <source>
        <dbReference type="EMBL" id="CDR35741.1"/>
    </source>
</evidence>
<organism evidence="12">
    <name type="scientific">Rhodotorula toruloides</name>
    <name type="common">Yeast</name>
    <name type="synonym">Rhodosporidium toruloides</name>
    <dbReference type="NCBI Taxonomy" id="5286"/>
    <lineage>
        <taxon>Eukaryota</taxon>
        <taxon>Fungi</taxon>
        <taxon>Dikarya</taxon>
        <taxon>Basidiomycota</taxon>
        <taxon>Pucciniomycotina</taxon>
        <taxon>Microbotryomycetes</taxon>
        <taxon>Sporidiobolales</taxon>
        <taxon>Sporidiobolaceae</taxon>
        <taxon>Rhodotorula</taxon>
    </lineage>
</organism>
<keyword evidence="3 10" id="KW-0812">Transmembrane</keyword>
<dbReference type="InterPro" id="IPR039899">
    <property type="entry name" value="BET1_SNARE"/>
</dbReference>
<feature type="region of interest" description="Disordered" evidence="9">
    <location>
        <begin position="1"/>
        <end position="20"/>
    </location>
</feature>
<dbReference type="AlphaFoldDB" id="A0A061AF22"/>
<evidence type="ECO:0000256" key="1">
    <source>
        <dbReference type="ARBA" id="ARBA00004394"/>
    </source>
</evidence>
<accession>A0A061AF22</accession>
<dbReference type="OrthoDB" id="3063237at2759"/>
<proteinExistence type="predicted"/>
<comment type="subcellular location">
    <subcellularLocation>
        <location evidence="8">Endomembrane system</location>
        <topology evidence="8">Single-pass type IV membrane protein</topology>
    </subcellularLocation>
    <subcellularLocation>
        <location evidence="1">Golgi apparatus membrane</location>
    </subcellularLocation>
</comment>
<evidence type="ECO:0000256" key="4">
    <source>
        <dbReference type="ARBA" id="ARBA00022927"/>
    </source>
</evidence>
<protein>
    <submittedName>
        <fullName evidence="12">RHTO0S01e06084g1_1</fullName>
    </submittedName>
</protein>
<evidence type="ECO:0000256" key="5">
    <source>
        <dbReference type="ARBA" id="ARBA00022989"/>
    </source>
</evidence>
<dbReference type="EMBL" id="LK052936">
    <property type="protein sequence ID" value="CDR35741.1"/>
    <property type="molecule type" value="Genomic_DNA"/>
</dbReference>
<dbReference type="PANTHER" id="PTHR12791">
    <property type="entry name" value="GOLGI SNARE BET1-RELATED"/>
    <property type="match status" value="1"/>
</dbReference>
<dbReference type="GO" id="GO:0015031">
    <property type="term" value="P:protein transport"/>
    <property type="evidence" value="ECO:0007669"/>
    <property type="project" value="UniProtKB-KW"/>
</dbReference>
<keyword evidence="5 10" id="KW-1133">Transmembrane helix</keyword>
<dbReference type="CDD" id="cd15853">
    <property type="entry name" value="SNARE_Bet1"/>
    <property type="match status" value="1"/>
</dbReference>
<gene>
    <name evidence="12" type="ORF">RHTO0S_01e06084g</name>
</gene>
<keyword evidence="7 10" id="KW-0472">Membrane</keyword>
<dbReference type="SUPFAM" id="SSF58038">
    <property type="entry name" value="SNARE fusion complex"/>
    <property type="match status" value="1"/>
</dbReference>
<evidence type="ECO:0000256" key="2">
    <source>
        <dbReference type="ARBA" id="ARBA00022448"/>
    </source>
</evidence>
<reference evidence="12" key="1">
    <citation type="journal article" date="2014" name="Genome Announc.">
        <title>Draft genome sequence of Rhodosporidium toruloides CECT1137, an oleaginous yeast of biotechnological interest.</title>
        <authorList>
            <person name="Morin N."/>
            <person name="Calcas X."/>
            <person name="Devillers H."/>
            <person name="Durrens P."/>
            <person name="Sherman D.J."/>
            <person name="Nicaud J.-M."/>
            <person name="Neuveglise C."/>
        </authorList>
    </citation>
    <scope>NUCLEOTIDE SEQUENCE</scope>
    <source>
        <strain evidence="12">CECT1137</strain>
    </source>
</reference>
<dbReference type="InterPro" id="IPR000727">
    <property type="entry name" value="T_SNARE_dom"/>
</dbReference>
<evidence type="ECO:0000256" key="9">
    <source>
        <dbReference type="SAM" id="MobiDB-lite"/>
    </source>
</evidence>
<keyword evidence="2" id="KW-0813">Transport</keyword>
<sequence>MSSWGRGKTQESSDVDLEAQNDQHLNDLHSKISQLRSVTTDIYQDSRGQNSLLDSTSNTFDSFKTSLSNTSTRFARSVQSGKGPGRIQLGIVVAFVLLFFLYKFSSTRGGSP</sequence>